<accession>A0A183JGF4</accession>
<dbReference type="Proteomes" id="UP000279833">
    <property type="component" value="Unassembled WGS sequence"/>
</dbReference>
<sequence>MKRGGQLCYLRVAIKDLNYNDLRELNVRHSSVLKESHTHEKMNEEDLDPIELQPFPLLHSCFEEIDSDLGFVIEVKYPMDLKVIIN</sequence>
<evidence type="ECO:0000313" key="2">
    <source>
        <dbReference type="Proteomes" id="UP000279833"/>
    </source>
</evidence>
<proteinExistence type="predicted"/>
<reference evidence="3" key="1">
    <citation type="submission" date="2016-06" db="UniProtKB">
        <authorList>
            <consortium name="WormBaseParasite"/>
        </authorList>
    </citation>
    <scope>IDENTIFICATION</scope>
</reference>
<dbReference type="GO" id="GO:0006629">
    <property type="term" value="P:lipid metabolic process"/>
    <property type="evidence" value="ECO:0007669"/>
    <property type="project" value="InterPro"/>
</dbReference>
<evidence type="ECO:0000313" key="1">
    <source>
        <dbReference type="EMBL" id="VDO69877.1"/>
    </source>
</evidence>
<dbReference type="EMBL" id="UZAK01001515">
    <property type="protein sequence ID" value="VDO69877.1"/>
    <property type="molecule type" value="Genomic_DNA"/>
</dbReference>
<dbReference type="WBParaSite" id="SCUD_0000177401-mRNA-1">
    <property type="protein sequence ID" value="SCUD_0000177401-mRNA-1"/>
    <property type="gene ID" value="SCUD_0000177401"/>
</dbReference>
<dbReference type="AlphaFoldDB" id="A0A183JGF4"/>
<protein>
    <submittedName>
        <fullName evidence="1 3">Uncharacterized protein</fullName>
    </submittedName>
</protein>
<reference evidence="1 2" key="2">
    <citation type="submission" date="2018-11" db="EMBL/GenBank/DDBJ databases">
        <authorList>
            <consortium name="Pathogen Informatics"/>
        </authorList>
    </citation>
    <scope>NUCLEOTIDE SEQUENCE [LARGE SCALE GENOMIC DNA]</scope>
    <source>
        <strain evidence="1">Dakar</strain>
        <strain evidence="2">Dakar, Senegal</strain>
    </source>
</reference>
<organism evidence="3">
    <name type="scientific">Schistosoma curassoni</name>
    <dbReference type="NCBI Taxonomy" id="6186"/>
    <lineage>
        <taxon>Eukaryota</taxon>
        <taxon>Metazoa</taxon>
        <taxon>Spiralia</taxon>
        <taxon>Lophotrochozoa</taxon>
        <taxon>Platyhelminthes</taxon>
        <taxon>Trematoda</taxon>
        <taxon>Digenea</taxon>
        <taxon>Strigeidida</taxon>
        <taxon>Schistosomatoidea</taxon>
        <taxon>Schistosomatidae</taxon>
        <taxon>Schistosoma</taxon>
    </lineage>
</organism>
<dbReference type="Gene3D" id="3.20.20.190">
    <property type="entry name" value="Phosphatidylinositol (PI) phosphodiesterase"/>
    <property type="match status" value="1"/>
</dbReference>
<name>A0A183JGF4_9TREM</name>
<dbReference type="STRING" id="6186.A0A183JGF4"/>
<evidence type="ECO:0000313" key="3">
    <source>
        <dbReference type="WBParaSite" id="SCUD_0000177401-mRNA-1"/>
    </source>
</evidence>
<keyword evidence="2" id="KW-1185">Reference proteome</keyword>
<dbReference type="GO" id="GO:0008081">
    <property type="term" value="F:phosphoric diester hydrolase activity"/>
    <property type="evidence" value="ECO:0007669"/>
    <property type="project" value="InterPro"/>
</dbReference>
<dbReference type="InterPro" id="IPR017946">
    <property type="entry name" value="PLC-like_Pdiesterase_TIM-brl"/>
</dbReference>
<gene>
    <name evidence="1" type="ORF">SCUD_LOCUS1775</name>
</gene>